<dbReference type="InterPro" id="IPR013083">
    <property type="entry name" value="Znf_RING/FYVE/PHD"/>
</dbReference>
<dbReference type="Gene3D" id="3.30.40.10">
    <property type="entry name" value="Zinc/RING finger domain, C3HC4 (zinc finger)"/>
    <property type="match status" value="1"/>
</dbReference>
<feature type="compositionally biased region" description="Basic and acidic residues" evidence="6">
    <location>
        <begin position="383"/>
        <end position="397"/>
    </location>
</feature>
<feature type="compositionally biased region" description="Polar residues" evidence="6">
    <location>
        <begin position="344"/>
        <end position="382"/>
    </location>
</feature>
<feature type="compositionally biased region" description="Polar residues" evidence="6">
    <location>
        <begin position="900"/>
        <end position="911"/>
    </location>
</feature>
<feature type="region of interest" description="Disordered" evidence="6">
    <location>
        <begin position="932"/>
        <end position="964"/>
    </location>
</feature>
<evidence type="ECO:0000256" key="4">
    <source>
        <dbReference type="ARBA" id="ARBA00022833"/>
    </source>
</evidence>
<feature type="region of interest" description="Disordered" evidence="6">
    <location>
        <begin position="1292"/>
        <end position="1313"/>
    </location>
</feature>
<evidence type="ECO:0000256" key="2">
    <source>
        <dbReference type="ARBA" id="ARBA00022723"/>
    </source>
</evidence>
<feature type="compositionally biased region" description="Polar residues" evidence="6">
    <location>
        <begin position="418"/>
        <end position="429"/>
    </location>
</feature>
<feature type="region of interest" description="Disordered" evidence="6">
    <location>
        <begin position="1226"/>
        <end position="1251"/>
    </location>
</feature>
<dbReference type="OrthoDB" id="1305878at2759"/>
<feature type="region of interest" description="Disordered" evidence="6">
    <location>
        <begin position="854"/>
        <end position="911"/>
    </location>
</feature>
<dbReference type="PANTHER" id="PTHR10825:SF72">
    <property type="entry name" value="UBIQUITIN-LIKE DOMAIN-CONTAINING PROTEIN"/>
    <property type="match status" value="1"/>
</dbReference>
<keyword evidence="3" id="KW-0863">Zinc-finger</keyword>
<sequence length="1382" mass="151762">MHRTTLIPITELNPHLMCVLCGGYLVDATTIVECLHSFCKTCIVSYLKSCEYCPICDVMVHKTKPHVNLRPDKQLQALVYKLVPGLFKDEMKRRREFYADHPEAGPSTRAVEERGEVEEEYVIHTLDEKISLSLEYFSHSNETNPVQEHIDATVRQHWSTRYLLCPAGFLVCHLKKFIRMKFQLPKKSKVDIMHYKATEEVLKDDYTLMDICYIYAWRRDNPLRLFYSIEDIKDAPPTKKMKLTHQPILSEKVPSEKAHVKASETSDSSAIDKDIIIVDEAPSCSDTKTDNMDKINTEESVAGTSNDINTRTQNGNMEQAENVTEEADTMIQNKVPDTPCVDTIDNSNKIASSKENTTNDTELPVSDNSGSVYQSGEPQITVTDKHNGPDITVEKSHSISITNETHTESTDYADSHMDTNLNPESQNNIDGDHEEDVDINIMDNDDDDYCPETPQSPDPPQSPMFTDPSGSNDETDDTDHPLQINLDSIDSATDNNDSNGMDCTPDSQVSETLPESELTDCNVTHANQDISQNNTHEPAQSGHESTHIGATHVPHVINGDTAYSYDPTQVPGVQRSVPAPHQMDMGLQAGPIHSPILENILPPPNPMLAHPVITQPSHIMENALPPLNALMQHNTQTMNSIMENTNRLVSTYGVNPLIDIMDSNTNAINMLLHNPSAMNLFDQNTMNRIHGDLHTQINPMIQNHPQAMNNILENMKNIRFPGLHNGLPTTIPPEQMHNIGAPQNQGMHPMVSMKNTKLANPMEVQHTIPPSTMNNLGIIPNPTPPTVLKPTKDQTSATMDLIPKTLTPSAINNQTLPLVNSNGTTLNDTMMNNHVQDTNHTALKEMDYNTPIPASMNLSTTTSVPDTSIASTTESVNSTPDTGKDSETEQAQSSSTESSPDNNNKGSTSPGFTSLEKCDGCAANAANVGVAKAKAKSAQTGRSGYQNRKRRSKNKAAGVKQPTTKVTASQLIAGVSLKKTDGLNIPQRQVEEDPVVKQESEADSRPQLGNNKTPEPTNALNLTIKTSPKDLTGDKERVSETDIENINEESMSPTIPILSMPQFTSGSFTSNPSPITSSSYIGGRVVSSQHPGARKTPLLTNSRKSRTRTPPKNTIYSKAAQKEQTKLITPQSLQSMTPLLDSIKTSGASVQLLSIPKQQLMNGGQISLPVSLTGTKGKTSAYLLSTPPTSSGGNMAIKQMLQMPILTPTENPYWLVTSGISMAHRTPVTSQNGLNTSRNTIRPPPNQANKRTQPLINRIPAHLNRPSAPKETPMASDYIKSAIQKLNSTLKPQDGVKYSENNTTKPNGLIQSKPQYGIMGKTLTNALPKVNGHMSSRPAKYQKLNGMMSVITKTTPTILNNVNNSTTDSSRNMNNKRTRSDV</sequence>
<feature type="compositionally biased region" description="Polar residues" evidence="6">
    <location>
        <begin position="1299"/>
        <end position="1313"/>
    </location>
</feature>
<feature type="region of interest" description="Disordered" evidence="6">
    <location>
        <begin position="983"/>
        <end position="1039"/>
    </location>
</feature>
<dbReference type="GO" id="GO:0035102">
    <property type="term" value="C:PRC1 complex"/>
    <property type="evidence" value="ECO:0007669"/>
    <property type="project" value="TreeGrafter"/>
</dbReference>
<dbReference type="InterPro" id="IPR001841">
    <property type="entry name" value="Znf_RING"/>
</dbReference>
<keyword evidence="2" id="KW-0479">Metal-binding</keyword>
<feature type="compositionally biased region" description="Polar residues" evidence="6">
    <location>
        <begin position="1359"/>
        <end position="1375"/>
    </location>
</feature>
<dbReference type="FunFam" id="3.30.40.10:FF:000033">
    <property type="entry name" value="Polycomb group RING finger protein 3"/>
    <property type="match status" value="1"/>
</dbReference>
<dbReference type="Proteomes" id="UP000749559">
    <property type="component" value="Unassembled WGS sequence"/>
</dbReference>
<dbReference type="Pfam" id="PF16207">
    <property type="entry name" value="RAWUL"/>
    <property type="match status" value="1"/>
</dbReference>
<gene>
    <name evidence="7" type="ORF">OFUS_LOCUS15567</name>
</gene>
<dbReference type="PROSITE" id="PS50089">
    <property type="entry name" value="ZF_RING_2"/>
    <property type="match status" value="1"/>
</dbReference>
<feature type="compositionally biased region" description="Basic and acidic residues" evidence="6">
    <location>
        <begin position="989"/>
        <end position="1004"/>
    </location>
</feature>
<feature type="compositionally biased region" description="Basic and acidic residues" evidence="6">
    <location>
        <begin position="405"/>
        <end position="417"/>
    </location>
</feature>
<dbReference type="GO" id="GO:0008270">
    <property type="term" value="F:zinc ion binding"/>
    <property type="evidence" value="ECO:0007669"/>
    <property type="project" value="UniProtKB-KW"/>
</dbReference>
<feature type="compositionally biased region" description="Acidic residues" evidence="6">
    <location>
        <begin position="432"/>
        <end position="450"/>
    </location>
</feature>
<dbReference type="PROSITE" id="PS00518">
    <property type="entry name" value="ZF_RING_1"/>
    <property type="match status" value="1"/>
</dbReference>
<evidence type="ECO:0000256" key="5">
    <source>
        <dbReference type="ARBA" id="ARBA00023242"/>
    </source>
</evidence>
<evidence type="ECO:0000313" key="8">
    <source>
        <dbReference type="Proteomes" id="UP000749559"/>
    </source>
</evidence>
<name>A0A8J1UYU8_OWEFU</name>
<feature type="compositionally biased region" description="Polar residues" evidence="6">
    <location>
        <begin position="1227"/>
        <end position="1240"/>
    </location>
</feature>
<feature type="region of interest" description="Disordered" evidence="6">
    <location>
        <begin position="1086"/>
        <end position="1112"/>
    </location>
</feature>
<evidence type="ECO:0000256" key="3">
    <source>
        <dbReference type="ARBA" id="ARBA00022771"/>
    </source>
</evidence>
<evidence type="ECO:0000313" key="7">
    <source>
        <dbReference type="EMBL" id="CAH1790353.1"/>
    </source>
</evidence>
<dbReference type="Pfam" id="PF13923">
    <property type="entry name" value="zf-C3HC4_2"/>
    <property type="match status" value="1"/>
</dbReference>
<feature type="compositionally biased region" description="Polar residues" evidence="6">
    <location>
        <begin position="1007"/>
        <end position="1026"/>
    </location>
</feature>
<feature type="region of interest" description="Disordered" evidence="6">
    <location>
        <begin position="335"/>
        <end position="515"/>
    </location>
</feature>
<feature type="compositionally biased region" description="Polar residues" evidence="6">
    <location>
        <begin position="856"/>
        <end position="881"/>
    </location>
</feature>
<evidence type="ECO:0000256" key="6">
    <source>
        <dbReference type="SAM" id="MobiDB-lite"/>
    </source>
</evidence>
<feature type="region of interest" description="Disordered" evidence="6">
    <location>
        <begin position="1359"/>
        <end position="1382"/>
    </location>
</feature>
<feature type="compositionally biased region" description="Basic and acidic residues" evidence="6">
    <location>
        <begin position="1027"/>
        <end position="1039"/>
    </location>
</feature>
<keyword evidence="8" id="KW-1185">Reference proteome</keyword>
<comment type="caution">
    <text evidence="7">The sequence shown here is derived from an EMBL/GenBank/DDBJ whole genome shotgun (WGS) entry which is preliminary data.</text>
</comment>
<comment type="subcellular location">
    <subcellularLocation>
        <location evidence="1">Nucleus</location>
    </subcellularLocation>
</comment>
<dbReference type="EMBL" id="CAIIXF020000007">
    <property type="protein sequence ID" value="CAH1790353.1"/>
    <property type="molecule type" value="Genomic_DNA"/>
</dbReference>
<dbReference type="SUPFAM" id="SSF57850">
    <property type="entry name" value="RING/U-box"/>
    <property type="match status" value="1"/>
</dbReference>
<dbReference type="InterPro" id="IPR032443">
    <property type="entry name" value="RAWUL"/>
</dbReference>
<dbReference type="PANTHER" id="PTHR10825">
    <property type="entry name" value="RING FINGER DOMAIN-CONTAINING, POLYCOMB GROUP COMPONENT"/>
    <property type="match status" value="1"/>
</dbReference>
<dbReference type="Gene3D" id="3.10.20.90">
    <property type="entry name" value="Phosphatidylinositol 3-kinase Catalytic Subunit, Chain A, domain 1"/>
    <property type="match status" value="1"/>
</dbReference>
<keyword evidence="4" id="KW-0862">Zinc</keyword>
<reference evidence="7" key="1">
    <citation type="submission" date="2022-03" db="EMBL/GenBank/DDBJ databases">
        <authorList>
            <person name="Martin C."/>
        </authorList>
    </citation>
    <scope>NUCLEOTIDE SEQUENCE</scope>
</reference>
<feature type="compositionally biased region" description="Polar residues" evidence="6">
    <location>
        <begin position="485"/>
        <end position="515"/>
    </location>
</feature>
<dbReference type="GO" id="GO:1990841">
    <property type="term" value="F:promoter-specific chromatin binding"/>
    <property type="evidence" value="ECO:0007669"/>
    <property type="project" value="TreeGrafter"/>
</dbReference>
<proteinExistence type="predicted"/>
<dbReference type="CDD" id="cd17082">
    <property type="entry name" value="RAWUL_PCGF2_like"/>
    <property type="match status" value="1"/>
</dbReference>
<evidence type="ECO:0000256" key="1">
    <source>
        <dbReference type="ARBA" id="ARBA00004123"/>
    </source>
</evidence>
<feature type="compositionally biased region" description="Low complexity" evidence="6">
    <location>
        <begin position="889"/>
        <end position="899"/>
    </location>
</feature>
<organism evidence="7 8">
    <name type="scientific">Owenia fusiformis</name>
    <name type="common">Polychaete worm</name>
    <dbReference type="NCBI Taxonomy" id="6347"/>
    <lineage>
        <taxon>Eukaryota</taxon>
        <taxon>Metazoa</taxon>
        <taxon>Spiralia</taxon>
        <taxon>Lophotrochozoa</taxon>
        <taxon>Annelida</taxon>
        <taxon>Polychaeta</taxon>
        <taxon>Sedentaria</taxon>
        <taxon>Canalipalpata</taxon>
        <taxon>Sabellida</taxon>
        <taxon>Oweniida</taxon>
        <taxon>Oweniidae</taxon>
        <taxon>Owenia</taxon>
    </lineage>
</organism>
<dbReference type="InterPro" id="IPR017907">
    <property type="entry name" value="Znf_RING_CS"/>
</dbReference>
<keyword evidence="5" id="KW-0539">Nucleus</keyword>
<protein>
    <submittedName>
        <fullName evidence="7">Uncharacterized protein</fullName>
    </submittedName>
</protein>
<dbReference type="GO" id="GO:0000122">
    <property type="term" value="P:negative regulation of transcription by RNA polymerase II"/>
    <property type="evidence" value="ECO:0007669"/>
    <property type="project" value="TreeGrafter"/>
</dbReference>
<dbReference type="SMART" id="SM00184">
    <property type="entry name" value="RING"/>
    <property type="match status" value="1"/>
</dbReference>
<accession>A0A8J1UYU8</accession>